<comment type="caution">
    <text evidence="1">The sequence shown here is derived from an EMBL/GenBank/DDBJ whole genome shotgun (WGS) entry which is preliminary data.</text>
</comment>
<dbReference type="AlphaFoldDB" id="A0A4V3D237"/>
<accession>A0A4V3D237</accession>
<evidence type="ECO:0000313" key="1">
    <source>
        <dbReference type="EMBL" id="TDQ16633.1"/>
    </source>
</evidence>
<evidence type="ECO:0000313" key="2">
    <source>
        <dbReference type="Proteomes" id="UP000294535"/>
    </source>
</evidence>
<dbReference type="Proteomes" id="UP000294535">
    <property type="component" value="Unassembled WGS sequence"/>
</dbReference>
<organism evidence="1 2">
    <name type="scientific">Algoriphagus boseongensis</name>
    <dbReference type="NCBI Taxonomy" id="1442587"/>
    <lineage>
        <taxon>Bacteria</taxon>
        <taxon>Pseudomonadati</taxon>
        <taxon>Bacteroidota</taxon>
        <taxon>Cytophagia</taxon>
        <taxon>Cytophagales</taxon>
        <taxon>Cyclobacteriaceae</taxon>
        <taxon>Algoriphagus</taxon>
    </lineage>
</organism>
<dbReference type="OrthoDB" id="2599194at2"/>
<reference evidence="1 2" key="1">
    <citation type="submission" date="2019-03" db="EMBL/GenBank/DDBJ databases">
        <title>Genomic Encyclopedia of Type Strains, Phase III (KMG-III): the genomes of soil and plant-associated and newly described type strains.</title>
        <authorList>
            <person name="Whitman W."/>
        </authorList>
    </citation>
    <scope>NUCLEOTIDE SEQUENCE [LARGE SCALE GENOMIC DNA]</scope>
    <source>
        <strain evidence="1 2">CECT 8446</strain>
    </source>
</reference>
<dbReference type="InterPro" id="IPR034660">
    <property type="entry name" value="DinB/YfiT-like"/>
</dbReference>
<keyword evidence="2" id="KW-1185">Reference proteome</keyword>
<dbReference type="Gene3D" id="1.20.120.450">
    <property type="entry name" value="dinb family like domain"/>
    <property type="match status" value="1"/>
</dbReference>
<sequence length="149" mass="17157">MKNIQNDADYEEIRLRILAISSSSPKQWGKMNVQQMLVHCQMQLKLGLGEVPAQIQGPALMRTKLIQWLIFSNLPWPKGANTPKEMDVLANNYPLEDIESEKNELLTYIEKARKKGGLAPHPLFGKLNQKDWARLIYKHLDHHLKQFGS</sequence>
<name>A0A4V3D237_9BACT</name>
<dbReference type="InterPro" id="IPR011463">
    <property type="entry name" value="DUF1569"/>
</dbReference>
<dbReference type="RefSeq" id="WP_133556722.1">
    <property type="nucleotide sequence ID" value="NZ_SNYF01000007.1"/>
</dbReference>
<dbReference type="Pfam" id="PF07606">
    <property type="entry name" value="DUF1569"/>
    <property type="match status" value="1"/>
</dbReference>
<dbReference type="EMBL" id="SNYF01000007">
    <property type="protein sequence ID" value="TDQ16633.1"/>
    <property type="molecule type" value="Genomic_DNA"/>
</dbReference>
<gene>
    <name evidence="1" type="ORF">DFQ04_2755</name>
</gene>
<protein>
    <submittedName>
        <fullName evidence="1">Uncharacterized protein DUF1569</fullName>
    </submittedName>
</protein>
<proteinExistence type="predicted"/>